<gene>
    <name evidence="1" type="ORF">OCBIM_22026122mg</name>
</gene>
<evidence type="ECO:0000313" key="1">
    <source>
        <dbReference type="EMBL" id="KOF81773.1"/>
    </source>
</evidence>
<dbReference type="STRING" id="37653.A0A0L8GXR9"/>
<dbReference type="PANTHER" id="PTHR47027">
    <property type="entry name" value="REVERSE TRANSCRIPTASE DOMAIN-CONTAINING PROTEIN"/>
    <property type="match status" value="1"/>
</dbReference>
<organism evidence="1">
    <name type="scientific">Octopus bimaculoides</name>
    <name type="common">California two-spotted octopus</name>
    <dbReference type="NCBI Taxonomy" id="37653"/>
    <lineage>
        <taxon>Eukaryota</taxon>
        <taxon>Metazoa</taxon>
        <taxon>Spiralia</taxon>
        <taxon>Lophotrochozoa</taxon>
        <taxon>Mollusca</taxon>
        <taxon>Cephalopoda</taxon>
        <taxon>Coleoidea</taxon>
        <taxon>Octopodiformes</taxon>
        <taxon>Octopoda</taxon>
        <taxon>Incirrata</taxon>
        <taxon>Octopodidae</taxon>
        <taxon>Octopus</taxon>
    </lineage>
</organism>
<proteinExistence type="predicted"/>
<dbReference type="EMBL" id="KQ419991">
    <property type="protein sequence ID" value="KOF81773.1"/>
    <property type="molecule type" value="Genomic_DNA"/>
</dbReference>
<feature type="non-terminal residue" evidence="1">
    <location>
        <position position="1"/>
    </location>
</feature>
<protein>
    <recommendedName>
        <fullName evidence="2">Reverse transcriptase domain-containing protein</fullName>
    </recommendedName>
</protein>
<evidence type="ECO:0008006" key="2">
    <source>
        <dbReference type="Google" id="ProtNLM"/>
    </source>
</evidence>
<accession>A0A0L8GXR9</accession>
<dbReference type="PANTHER" id="PTHR47027:SF25">
    <property type="entry name" value="REVERSE TRANSCRIPTASE DOMAIN-CONTAINING PROTEIN"/>
    <property type="match status" value="1"/>
</dbReference>
<name>A0A0L8GXR9_OCTBM</name>
<dbReference type="AlphaFoldDB" id="A0A0L8GXR9"/>
<reference evidence="1" key="1">
    <citation type="submission" date="2015-07" db="EMBL/GenBank/DDBJ databases">
        <title>MeaNS - Measles Nucleotide Surveillance Program.</title>
        <authorList>
            <person name="Tran T."/>
            <person name="Druce J."/>
        </authorList>
    </citation>
    <scope>NUCLEOTIDE SEQUENCE</scope>
    <source>
        <strain evidence="1">UCB-OBI-ISO-001</strain>
        <tissue evidence="1">Gonad</tissue>
    </source>
</reference>
<sequence length="91" mass="9990">LDLADDIALLAENHPTLQEMTTKMERKATKTGLRISSQKMKAEQVGSVAVKVGQEPVEEVISFTYLGSLMTSNGKTETDVKLQNWQHSGSI</sequence>